<dbReference type="InterPro" id="IPR010985">
    <property type="entry name" value="Ribbon_hlx_hlx"/>
</dbReference>
<dbReference type="Proteomes" id="UP000230775">
    <property type="component" value="Unassembled WGS sequence"/>
</dbReference>
<dbReference type="SUPFAM" id="SSF47598">
    <property type="entry name" value="Ribbon-helix-helix"/>
    <property type="match status" value="1"/>
</dbReference>
<accession>A0A2H0WPG9</accession>
<name>A0A2H0WPG9_9BACT</name>
<dbReference type="GO" id="GO:0006355">
    <property type="term" value="P:regulation of DNA-templated transcription"/>
    <property type="evidence" value="ECO:0007669"/>
    <property type="project" value="InterPro"/>
</dbReference>
<dbReference type="AlphaFoldDB" id="A0A2H0WPG9"/>
<reference evidence="2" key="1">
    <citation type="submission" date="2017-09" db="EMBL/GenBank/DDBJ databases">
        <title>Depth-based differentiation of microbial function through sediment-hosted aquifers and enrichment of novel symbionts in the deep terrestrial subsurface.</title>
        <authorList>
            <person name="Probst A.J."/>
            <person name="Ladd B."/>
            <person name="Jarett J.K."/>
            <person name="Geller-Mcgrath D.E."/>
            <person name="Sieber C.M.K."/>
            <person name="Emerson J.B."/>
            <person name="Anantharaman K."/>
            <person name="Thomas B.C."/>
            <person name="Malmstrom R."/>
            <person name="Stieglmeier M."/>
            <person name="Klingl A."/>
            <person name="Woyke T."/>
            <person name="Ryan C.M."/>
            <person name="Banfield J.F."/>
        </authorList>
    </citation>
    <scope>NUCLEOTIDE SEQUENCE [LARGE SCALE GENOMIC DNA]</scope>
</reference>
<comment type="caution">
    <text evidence="1">The sequence shown here is derived from an EMBL/GenBank/DDBJ whole genome shotgun (WGS) entry which is preliminary data.</text>
</comment>
<evidence type="ECO:0000313" key="2">
    <source>
        <dbReference type="Proteomes" id="UP000230775"/>
    </source>
</evidence>
<gene>
    <name evidence="1" type="ORF">COT64_02305</name>
</gene>
<protein>
    <submittedName>
        <fullName evidence="1">CopG family transcriptional regulator</fullName>
    </submittedName>
</protein>
<proteinExistence type="predicted"/>
<dbReference type="EMBL" id="PEZI01000047">
    <property type="protein sequence ID" value="PIS14505.1"/>
    <property type="molecule type" value="Genomic_DNA"/>
</dbReference>
<evidence type="ECO:0000313" key="1">
    <source>
        <dbReference type="EMBL" id="PIS14505.1"/>
    </source>
</evidence>
<sequence>MIRTQIYIPEEIHQATKFLAQKQGKTQAELLRNFITAGVIE</sequence>
<organism evidence="1 2">
    <name type="scientific">Candidatus Shapirobacteria bacterium CG09_land_8_20_14_0_10_39_12</name>
    <dbReference type="NCBI Taxonomy" id="1974885"/>
    <lineage>
        <taxon>Bacteria</taxon>
        <taxon>Candidatus Shapironibacteriota</taxon>
    </lineage>
</organism>
<feature type="non-terminal residue" evidence="1">
    <location>
        <position position="41"/>
    </location>
</feature>